<evidence type="ECO:0000313" key="2">
    <source>
        <dbReference type="EMBL" id="CAD2075841.1"/>
    </source>
</evidence>
<dbReference type="Proteomes" id="UP000521032">
    <property type="component" value="Unassembled WGS sequence"/>
</dbReference>
<dbReference type="SUPFAM" id="SSF51695">
    <property type="entry name" value="PLC-like phosphodiesterases"/>
    <property type="match status" value="1"/>
</dbReference>
<dbReference type="RefSeq" id="WP_186086889.1">
    <property type="nucleotide sequence ID" value="NZ_BMDB01000001.1"/>
</dbReference>
<name>A0A6V7RFM6_9BACL</name>
<comment type="caution">
    <text evidence="2">The sequence shown here is derived from an EMBL/GenBank/DDBJ whole genome shotgun (WGS) entry which is preliminary data.</text>
</comment>
<dbReference type="AlphaFoldDB" id="A0A6V7RFM6"/>
<dbReference type="Pfam" id="PF03009">
    <property type="entry name" value="GDPD"/>
    <property type="match status" value="1"/>
</dbReference>
<reference evidence="2 3" key="1">
    <citation type="submission" date="2020-07" db="EMBL/GenBank/DDBJ databases">
        <authorList>
            <person name="Criscuolo A."/>
        </authorList>
    </citation>
    <scope>NUCLEOTIDE SEQUENCE [LARGE SCALE GENOMIC DNA]</scope>
    <source>
        <strain evidence="3">CIP 111030</strain>
    </source>
</reference>
<gene>
    <name evidence="2" type="primary">glpQ1</name>
    <name evidence="2" type="ORF">JEOSCH030_00919</name>
</gene>
<organism evidence="2 3">
    <name type="scientific">Phocicoccus schoeneichii</name>
    <dbReference type="NCBI Taxonomy" id="1812261"/>
    <lineage>
        <taxon>Bacteria</taxon>
        <taxon>Bacillati</taxon>
        <taxon>Bacillota</taxon>
        <taxon>Bacilli</taxon>
        <taxon>Bacillales</taxon>
        <taxon>Salinicoccaceae</taxon>
        <taxon>Phocicoccus</taxon>
    </lineage>
</organism>
<dbReference type="InterPro" id="IPR017946">
    <property type="entry name" value="PLC-like_Pdiesterase_TIM-brl"/>
</dbReference>
<evidence type="ECO:0000259" key="1">
    <source>
        <dbReference type="PROSITE" id="PS51704"/>
    </source>
</evidence>
<evidence type="ECO:0000313" key="3">
    <source>
        <dbReference type="Proteomes" id="UP000521032"/>
    </source>
</evidence>
<dbReference type="PANTHER" id="PTHR46211">
    <property type="entry name" value="GLYCEROPHOSPHORYL DIESTER PHOSPHODIESTERASE"/>
    <property type="match status" value="1"/>
</dbReference>
<dbReference type="PROSITE" id="PS51704">
    <property type="entry name" value="GP_PDE"/>
    <property type="match status" value="1"/>
</dbReference>
<dbReference type="EMBL" id="CAJEWE010000010">
    <property type="protein sequence ID" value="CAD2075841.1"/>
    <property type="molecule type" value="Genomic_DNA"/>
</dbReference>
<dbReference type="GO" id="GO:0008081">
    <property type="term" value="F:phosphoric diester hydrolase activity"/>
    <property type="evidence" value="ECO:0007669"/>
    <property type="project" value="InterPro"/>
</dbReference>
<dbReference type="Gene3D" id="3.20.20.190">
    <property type="entry name" value="Phosphatidylinositol (PI) phosphodiesterase"/>
    <property type="match status" value="1"/>
</dbReference>
<sequence length="304" mass="34899">MSKLKKSIILGTLIGSVAYTASKCIVKQPVVEVKPYFKRNSPYLFAHRGGLGLRPEHTKLAFDNALNFNVDGFEIDIRLTKDEEIVVFHDEYIDRVSDGFGKVSDYTLEELRTFDFGHHFKLSDDSHPYRDHKDAKIMTLNELLDLYPSMLINIDIKDPIETRAGGIVVKKLYDLLESKSVRNRVLITSFHDDQINQFNLYAKNKYALGAGVDEVLKAYLHFISGFSHFYTPTRDTFQLPTSVGKLRLDSRFFIQFLKKLNITPGYWVINDIETMSKLLESGAHTIVTDYPDIAHHGLRDKFEL</sequence>
<proteinExistence type="predicted"/>
<feature type="domain" description="GP-PDE" evidence="1">
    <location>
        <begin position="42"/>
        <end position="298"/>
    </location>
</feature>
<protein>
    <submittedName>
        <fullName evidence="2">Putative glycerophosphoryl diester phosphodiesterase 1</fullName>
    </submittedName>
</protein>
<dbReference type="PANTHER" id="PTHR46211:SF1">
    <property type="entry name" value="GLYCEROPHOSPHODIESTER PHOSPHODIESTERASE, CYTOPLASMIC"/>
    <property type="match status" value="1"/>
</dbReference>
<dbReference type="CDD" id="cd08561">
    <property type="entry name" value="GDPD_cytoplasmic_ScUgpQ2_like"/>
    <property type="match status" value="1"/>
</dbReference>
<keyword evidence="3" id="KW-1185">Reference proteome</keyword>
<dbReference type="GO" id="GO:0006629">
    <property type="term" value="P:lipid metabolic process"/>
    <property type="evidence" value="ECO:0007669"/>
    <property type="project" value="InterPro"/>
</dbReference>
<accession>A0A6V7RFM6</accession>
<dbReference type="InterPro" id="IPR030395">
    <property type="entry name" value="GP_PDE_dom"/>
</dbReference>